<evidence type="ECO:0000256" key="1">
    <source>
        <dbReference type="SAM" id="MobiDB-lite"/>
    </source>
</evidence>
<keyword evidence="4" id="KW-1185">Reference proteome</keyword>
<keyword evidence="2" id="KW-1133">Transmembrane helix</keyword>
<feature type="transmembrane region" description="Helical" evidence="2">
    <location>
        <begin position="71"/>
        <end position="94"/>
    </location>
</feature>
<feature type="transmembrane region" description="Helical" evidence="2">
    <location>
        <begin position="143"/>
        <end position="162"/>
    </location>
</feature>
<protein>
    <recommendedName>
        <fullName evidence="5">DNA polymerase III subunit gamma/tau</fullName>
    </recommendedName>
</protein>
<feature type="transmembrane region" description="Helical" evidence="2">
    <location>
        <begin position="106"/>
        <end position="131"/>
    </location>
</feature>
<accession>A0A3S0VDN4</accession>
<feature type="compositionally biased region" description="Basic and acidic residues" evidence="1">
    <location>
        <begin position="17"/>
        <end position="31"/>
    </location>
</feature>
<dbReference type="Proteomes" id="UP000274909">
    <property type="component" value="Unassembled WGS sequence"/>
</dbReference>
<keyword evidence="2" id="KW-0472">Membrane</keyword>
<dbReference type="OrthoDB" id="4981704at2"/>
<feature type="region of interest" description="Disordered" evidence="1">
    <location>
        <begin position="1"/>
        <end position="60"/>
    </location>
</feature>
<reference evidence="3 4" key="1">
    <citation type="submission" date="2018-12" db="EMBL/GenBank/DDBJ databases">
        <authorList>
            <person name="Li F."/>
        </authorList>
    </citation>
    <scope>NUCLEOTIDE SEQUENCE [LARGE SCALE GENOMIC DNA]</scope>
    <source>
        <strain evidence="3 4">EGI 6500705</strain>
    </source>
</reference>
<evidence type="ECO:0000313" key="3">
    <source>
        <dbReference type="EMBL" id="RUQ97631.1"/>
    </source>
</evidence>
<evidence type="ECO:0000256" key="2">
    <source>
        <dbReference type="SAM" id="Phobius"/>
    </source>
</evidence>
<sequence length="163" mass="17046">MSADDDDALSWAGDESPEPRTVRDAGVDRQGRTPRRRAQDEASGAAARSDGPVSDDHVDPRAADAGQLGSVALVLLGLLGGVHLLYAVGWATVLAPLQAVFGPTDVLGAAMFSLGLVFAAAAPIVWFLASLWFTRSRPVWQRIAALIAGAVLLVPWPLVVGVQ</sequence>
<dbReference type="AlphaFoldDB" id="A0A3S0VDN4"/>
<comment type="caution">
    <text evidence="3">The sequence shown here is derived from an EMBL/GenBank/DDBJ whole genome shotgun (WGS) entry which is preliminary data.</text>
</comment>
<evidence type="ECO:0008006" key="5">
    <source>
        <dbReference type="Google" id="ProtNLM"/>
    </source>
</evidence>
<gene>
    <name evidence="3" type="ORF">ELQ94_15855</name>
</gene>
<evidence type="ECO:0000313" key="4">
    <source>
        <dbReference type="Proteomes" id="UP000274909"/>
    </source>
</evidence>
<dbReference type="RefSeq" id="WP_127051341.1">
    <property type="nucleotide sequence ID" value="NZ_RZGZ01000005.1"/>
</dbReference>
<dbReference type="EMBL" id="RZGZ01000005">
    <property type="protein sequence ID" value="RUQ97631.1"/>
    <property type="molecule type" value="Genomic_DNA"/>
</dbReference>
<organism evidence="3 4">
    <name type="scientific">Labedella endophytica</name>
    <dbReference type="NCBI Taxonomy" id="1523160"/>
    <lineage>
        <taxon>Bacteria</taxon>
        <taxon>Bacillati</taxon>
        <taxon>Actinomycetota</taxon>
        <taxon>Actinomycetes</taxon>
        <taxon>Micrococcales</taxon>
        <taxon>Microbacteriaceae</taxon>
        <taxon>Labedella</taxon>
    </lineage>
</organism>
<keyword evidence="2" id="KW-0812">Transmembrane</keyword>
<name>A0A3S0VDN4_9MICO</name>
<proteinExistence type="predicted"/>